<feature type="domain" description="Glycoside hydrolase family 3 C-terminal" evidence="5">
    <location>
        <begin position="423"/>
        <end position="536"/>
    </location>
</feature>
<feature type="domain" description="Glycoside hydrolase family 3 N-terminal" evidence="4">
    <location>
        <begin position="12"/>
        <end position="338"/>
    </location>
</feature>
<dbReference type="PANTHER" id="PTHR30480:SF16">
    <property type="entry name" value="GLYCOSIDE HYDROLASE FAMILY 3 DOMAIN PROTEIN"/>
    <property type="match status" value="1"/>
</dbReference>
<dbReference type="PANTHER" id="PTHR30480">
    <property type="entry name" value="BETA-HEXOSAMINIDASE-RELATED"/>
    <property type="match status" value="1"/>
</dbReference>
<dbReference type="InterPro" id="IPR002772">
    <property type="entry name" value="Glyco_hydro_3_C"/>
</dbReference>
<keyword evidence="3" id="KW-0326">Glycosidase</keyword>
<dbReference type="GO" id="GO:0009254">
    <property type="term" value="P:peptidoglycan turnover"/>
    <property type="evidence" value="ECO:0007669"/>
    <property type="project" value="TreeGrafter"/>
</dbReference>
<evidence type="ECO:0000256" key="1">
    <source>
        <dbReference type="ARBA" id="ARBA00005336"/>
    </source>
</evidence>
<dbReference type="InterPro" id="IPR001764">
    <property type="entry name" value="Glyco_hydro_3_N"/>
</dbReference>
<dbReference type="InterPro" id="IPR036962">
    <property type="entry name" value="Glyco_hydro_3_N_sf"/>
</dbReference>
<keyword evidence="2" id="KW-0378">Hydrolase</keyword>
<evidence type="ECO:0000256" key="3">
    <source>
        <dbReference type="ARBA" id="ARBA00023295"/>
    </source>
</evidence>
<dbReference type="GO" id="GO:0005975">
    <property type="term" value="P:carbohydrate metabolic process"/>
    <property type="evidence" value="ECO:0007669"/>
    <property type="project" value="InterPro"/>
</dbReference>
<dbReference type="Gene3D" id="3.20.20.300">
    <property type="entry name" value="Glycoside hydrolase, family 3, N-terminal domain"/>
    <property type="match status" value="1"/>
</dbReference>
<dbReference type="Pfam" id="PF00933">
    <property type="entry name" value="Glyco_hydro_3"/>
    <property type="match status" value="1"/>
</dbReference>
<dbReference type="EMBL" id="PEBX01000022">
    <property type="protein sequence ID" value="PTQ56647.1"/>
    <property type="molecule type" value="Genomic_DNA"/>
</dbReference>
<organism evidence="6 7">
    <name type="scientific">Candidatus Carbonibacillus altaicus</name>
    <dbReference type="NCBI Taxonomy" id="2163959"/>
    <lineage>
        <taxon>Bacteria</taxon>
        <taxon>Bacillati</taxon>
        <taxon>Bacillota</taxon>
        <taxon>Bacilli</taxon>
        <taxon>Bacillales</taxon>
        <taxon>Candidatus Carbonibacillus</taxon>
    </lineage>
</organism>
<dbReference type="Proteomes" id="UP000244338">
    <property type="component" value="Unassembled WGS sequence"/>
</dbReference>
<gene>
    <name evidence="6" type="ORF">BSOLF_2797</name>
</gene>
<accession>A0A2R6Y1T8</accession>
<dbReference type="SUPFAM" id="SSF51445">
    <property type="entry name" value="(Trans)glycosidases"/>
    <property type="match status" value="1"/>
</dbReference>
<evidence type="ECO:0000259" key="4">
    <source>
        <dbReference type="Pfam" id="PF00933"/>
    </source>
</evidence>
<dbReference type="Gene3D" id="3.40.50.1700">
    <property type="entry name" value="Glycoside hydrolase family 3 C-terminal domain"/>
    <property type="match status" value="1"/>
</dbReference>
<dbReference type="InterPro" id="IPR017853">
    <property type="entry name" value="GH"/>
</dbReference>
<dbReference type="InterPro" id="IPR036881">
    <property type="entry name" value="Glyco_hydro_3_C_sf"/>
</dbReference>
<dbReference type="InterPro" id="IPR050226">
    <property type="entry name" value="NagZ_Beta-hexosaminidase"/>
</dbReference>
<dbReference type="Pfam" id="PF01915">
    <property type="entry name" value="Glyco_hydro_3_C"/>
    <property type="match status" value="1"/>
</dbReference>
<dbReference type="AlphaFoldDB" id="A0A2R6Y1T8"/>
<dbReference type="SUPFAM" id="SSF52279">
    <property type="entry name" value="Beta-D-glucan exohydrolase, C-terminal domain"/>
    <property type="match status" value="1"/>
</dbReference>
<proteinExistence type="inferred from homology"/>
<evidence type="ECO:0000313" key="7">
    <source>
        <dbReference type="Proteomes" id="UP000244338"/>
    </source>
</evidence>
<evidence type="ECO:0000313" key="6">
    <source>
        <dbReference type="EMBL" id="PTQ56647.1"/>
    </source>
</evidence>
<dbReference type="GO" id="GO:0004553">
    <property type="term" value="F:hydrolase activity, hydrolyzing O-glycosyl compounds"/>
    <property type="evidence" value="ECO:0007669"/>
    <property type="project" value="InterPro"/>
</dbReference>
<evidence type="ECO:0000256" key="2">
    <source>
        <dbReference type="ARBA" id="ARBA00022801"/>
    </source>
</evidence>
<comment type="caution">
    <text evidence="6">The sequence shown here is derived from an EMBL/GenBank/DDBJ whole genome shotgun (WGS) entry which is preliminary data.</text>
</comment>
<evidence type="ECO:0000259" key="5">
    <source>
        <dbReference type="Pfam" id="PF01915"/>
    </source>
</evidence>
<comment type="similarity">
    <text evidence="1">Belongs to the glycosyl hydrolase 3 family.</text>
</comment>
<reference evidence="7" key="1">
    <citation type="journal article" date="2018" name="Sci. Rep.">
        <title>Lignite coal burning seam in the remote Altai Mountains harbors a hydrogen-driven thermophilic microbial community.</title>
        <authorList>
            <person name="Kadnikov V.V."/>
            <person name="Mardanov A.V."/>
            <person name="Ivasenko D.A."/>
            <person name="Antsiferov D.V."/>
            <person name="Beletsky A.V."/>
            <person name="Karnachuk O.V."/>
            <person name="Ravin N.V."/>
        </authorList>
    </citation>
    <scope>NUCLEOTIDE SEQUENCE [LARGE SCALE GENOMIC DNA]</scope>
</reference>
<sequence>MDDMPRLLKQMTLREKIGQLMMVGFHGKTPSQEILDLIENDYVGGVILFGRNIGTSEELYALNVSLQEAARRAGQPYPLLISTDQENGVVRRLGEGTTLFPGNMFLGAMDDPEATAAVARATGRELKALGVNMNLAPVIDVNNNPANPVIGIRSFGERPELVARHGVAAVKGYQEAGVVPTIKHFPGHGDTDVDSHLTLPTIAHDLERLEAIEMVPFRQAIAAGADCVMTAHIDFPALESHRGVPATISRAVVTDFLRDTLGFSGVVITDCLEMKAIADTVGTVEGALQALIAGNDLLLISHTYALQKEAIQRIAQAVESGEIPEALVDQAVLRVLRLKAKYTAWETAIPSNRAALNMVGSSEHAALSNDLYARGVTLVKNKGIIPLKLDPSALLMVVYPGGGVFSMVEDRRYTPDVLKEAVLSHHDNVTVMTYSPEPTDEEMEAIADTAANAAAILIGTMNAHLHQKQAEIVRRLIALGKPVIVIAMRNPYDLMAFPDVGAFLAAYEFTWPALSAAVQICFGQLSPCGKLPVTVPGLAAAGFGLSR</sequence>
<name>A0A2R6Y1T8_9BACL</name>
<protein>
    <submittedName>
        <fullName evidence="6">Beta-hexosaminidase</fullName>
    </submittedName>
</protein>